<gene>
    <name evidence="1" type="ORF">POCTA_138.1.T0920051</name>
</gene>
<reference evidence="1" key="1">
    <citation type="submission" date="2021-01" db="EMBL/GenBank/DDBJ databases">
        <authorList>
            <consortium name="Genoscope - CEA"/>
            <person name="William W."/>
        </authorList>
    </citation>
    <scope>NUCLEOTIDE SEQUENCE</scope>
</reference>
<name>A0A8S1WHP5_PAROT</name>
<dbReference type="AlphaFoldDB" id="A0A8S1WHP5"/>
<protein>
    <submittedName>
        <fullName evidence="1">Uncharacterized protein</fullName>
    </submittedName>
</protein>
<dbReference type="EMBL" id="CAJJDP010000091">
    <property type="protein sequence ID" value="CAD8188150.1"/>
    <property type="molecule type" value="Genomic_DNA"/>
</dbReference>
<comment type="caution">
    <text evidence="1">The sequence shown here is derived from an EMBL/GenBank/DDBJ whole genome shotgun (WGS) entry which is preliminary data.</text>
</comment>
<organism evidence="1 2">
    <name type="scientific">Paramecium octaurelia</name>
    <dbReference type="NCBI Taxonomy" id="43137"/>
    <lineage>
        <taxon>Eukaryota</taxon>
        <taxon>Sar</taxon>
        <taxon>Alveolata</taxon>
        <taxon>Ciliophora</taxon>
        <taxon>Intramacronucleata</taxon>
        <taxon>Oligohymenophorea</taxon>
        <taxon>Peniculida</taxon>
        <taxon>Parameciidae</taxon>
        <taxon>Paramecium</taxon>
    </lineage>
</organism>
<dbReference type="Proteomes" id="UP000683925">
    <property type="component" value="Unassembled WGS sequence"/>
</dbReference>
<evidence type="ECO:0000313" key="1">
    <source>
        <dbReference type="EMBL" id="CAD8188150.1"/>
    </source>
</evidence>
<sequence>MEIKYNELFQILTSLIDVKKAYDCNVLKLSFYSYNHRKQLLSKGDFNFKYEAQIMVQLQYTN</sequence>
<evidence type="ECO:0000313" key="2">
    <source>
        <dbReference type="Proteomes" id="UP000683925"/>
    </source>
</evidence>
<proteinExistence type="predicted"/>
<keyword evidence="2" id="KW-1185">Reference proteome</keyword>
<accession>A0A8S1WHP5</accession>